<dbReference type="AlphaFoldDB" id="A0A2K9NJ86"/>
<dbReference type="KEGG" id="ncb:C0V82_18545"/>
<reference evidence="1 2" key="1">
    <citation type="submission" date="2017-12" db="EMBL/GenBank/DDBJ databases">
        <title>Genomes of bacteria within cyanobacterial aggregates.</title>
        <authorList>
            <person name="Cai H."/>
        </authorList>
    </citation>
    <scope>NUCLEOTIDE SEQUENCE [LARGE SCALE GENOMIC DNA]</scope>
    <source>
        <strain evidence="1 2">TH16</strain>
    </source>
</reference>
<evidence type="ECO:0000313" key="1">
    <source>
        <dbReference type="EMBL" id="AUN32375.1"/>
    </source>
</evidence>
<dbReference type="SUPFAM" id="SSF54427">
    <property type="entry name" value="NTF2-like"/>
    <property type="match status" value="1"/>
</dbReference>
<organism evidence="1 2">
    <name type="scientific">Niveispirillum cyanobacteriorum</name>
    <dbReference type="NCBI Taxonomy" id="1612173"/>
    <lineage>
        <taxon>Bacteria</taxon>
        <taxon>Pseudomonadati</taxon>
        <taxon>Pseudomonadota</taxon>
        <taxon>Alphaproteobacteria</taxon>
        <taxon>Rhodospirillales</taxon>
        <taxon>Azospirillaceae</taxon>
        <taxon>Niveispirillum</taxon>
    </lineage>
</organism>
<protein>
    <submittedName>
        <fullName evidence="1">Polyketide cyclase</fullName>
    </submittedName>
</protein>
<gene>
    <name evidence="1" type="ORF">C0V82_18545</name>
</gene>
<dbReference type="Proteomes" id="UP000234752">
    <property type="component" value="Chromosome eg_2"/>
</dbReference>
<name>A0A2K9NJ86_9PROT</name>
<dbReference type="InterPro" id="IPR037401">
    <property type="entry name" value="SnoaL-like"/>
</dbReference>
<dbReference type="RefSeq" id="WP_102113913.1">
    <property type="nucleotide sequence ID" value="NZ_BMGN01000007.1"/>
</dbReference>
<accession>A0A2K9NJ86</accession>
<dbReference type="OrthoDB" id="8849037at2"/>
<sequence>MLDRKQFLSLAGILPLMAAGGAQATAPPALDMFCTLFYRQKQVRKAFEQYVADDYIQHSNGMAQGREAAIKVLEPMFARPDFLIHPVSTINQGALSIVMLDVRVGTGIRAAVMDIFRWQDGLIREHWDLKQELTADQAATYFDRLRP</sequence>
<keyword evidence="2" id="KW-1185">Reference proteome</keyword>
<proteinExistence type="predicted"/>
<evidence type="ECO:0000313" key="2">
    <source>
        <dbReference type="Proteomes" id="UP000234752"/>
    </source>
</evidence>
<dbReference type="InterPro" id="IPR032710">
    <property type="entry name" value="NTF2-like_dom_sf"/>
</dbReference>
<dbReference type="Pfam" id="PF12680">
    <property type="entry name" value="SnoaL_2"/>
    <property type="match status" value="1"/>
</dbReference>
<dbReference type="Gene3D" id="3.10.450.50">
    <property type="match status" value="1"/>
</dbReference>
<dbReference type="EMBL" id="CP025612">
    <property type="protein sequence ID" value="AUN32375.1"/>
    <property type="molecule type" value="Genomic_DNA"/>
</dbReference>